<name>A0A852YPZ7_9ACTN</name>
<keyword evidence="2" id="KW-1185">Reference proteome</keyword>
<dbReference type="EMBL" id="JACBYW010000001">
    <property type="protein sequence ID" value="NYH77344.1"/>
    <property type="molecule type" value="Genomic_DNA"/>
</dbReference>
<gene>
    <name evidence="1" type="ORF">FHR84_000658</name>
</gene>
<organism evidence="1 2">
    <name type="scientific">Actinopolyspora biskrensis</name>
    <dbReference type="NCBI Taxonomy" id="1470178"/>
    <lineage>
        <taxon>Bacteria</taxon>
        <taxon>Bacillati</taxon>
        <taxon>Actinomycetota</taxon>
        <taxon>Actinomycetes</taxon>
        <taxon>Actinopolysporales</taxon>
        <taxon>Actinopolysporaceae</taxon>
        <taxon>Actinopolyspora</taxon>
    </lineage>
</organism>
<reference evidence="1 2" key="1">
    <citation type="submission" date="2020-07" db="EMBL/GenBank/DDBJ databases">
        <title>Genomic Encyclopedia of Type Strains, Phase III (KMG-III): the genomes of soil and plant-associated and newly described type strains.</title>
        <authorList>
            <person name="Whitman W."/>
        </authorList>
    </citation>
    <scope>NUCLEOTIDE SEQUENCE [LARGE SCALE GENOMIC DNA]</scope>
    <source>
        <strain evidence="1 2">CECT 8576</strain>
    </source>
</reference>
<dbReference type="Proteomes" id="UP000548304">
    <property type="component" value="Unassembled WGS sequence"/>
</dbReference>
<dbReference type="AlphaFoldDB" id="A0A852YPZ7"/>
<evidence type="ECO:0000313" key="2">
    <source>
        <dbReference type="Proteomes" id="UP000548304"/>
    </source>
</evidence>
<comment type="caution">
    <text evidence="1">The sequence shown here is derived from an EMBL/GenBank/DDBJ whole genome shotgun (WGS) entry which is preliminary data.</text>
</comment>
<sequence>MKLAVERVTGVVFVEVVLDEVGCRSKSISVSSYRKFLPGPLPIRSGSVPFSLPGYETQSPCWGHQGRTPP</sequence>
<protein>
    <submittedName>
        <fullName evidence="1">Uncharacterized protein</fullName>
    </submittedName>
</protein>
<accession>A0A852YPZ7</accession>
<evidence type="ECO:0000313" key="1">
    <source>
        <dbReference type="EMBL" id="NYH77344.1"/>
    </source>
</evidence>
<proteinExistence type="predicted"/>